<feature type="compositionally biased region" description="Basic and acidic residues" evidence="6">
    <location>
        <begin position="134"/>
        <end position="146"/>
    </location>
</feature>
<comment type="caution">
    <text evidence="8">The sequence shown here is derived from an EMBL/GenBank/DDBJ whole genome shotgun (WGS) entry which is preliminary data.</text>
</comment>
<proteinExistence type="predicted"/>
<dbReference type="SMART" id="SM01336">
    <property type="entry name" value="zf-PARP"/>
    <property type="match status" value="1"/>
</dbReference>
<evidence type="ECO:0000259" key="7">
    <source>
        <dbReference type="PROSITE" id="PS50064"/>
    </source>
</evidence>
<dbReference type="InterPro" id="IPR001510">
    <property type="entry name" value="Znf_PARP"/>
</dbReference>
<comment type="subcellular location">
    <subcellularLocation>
        <location evidence="1">Nucleus</location>
    </subcellularLocation>
</comment>
<sequence length="254" mass="28666">MPSYRVELARTGRAGCTNKECKDNKVKIPQGELRFGSWVDTERIQAFFWRHWGCVTPKIVSNIKELVGEGDDRDLDLLDGYDELPSEMQEKVVRALDQGHVDDEDWKGDPEMNEPGKSGFRVRTPRKKAAQASDKGEESQEEEPIKTSKPKKRSRFEVAEDEDEETRPRKPKRKSTGYPKDKPISDDNQTDGESPVPAQAKTKSSKRGRKAKDEDSAATPASKRAKKAKKQDDNDAEAEPSAEKPKRGRRKKAA</sequence>
<protein>
    <recommendedName>
        <fullName evidence="7">PARP-type domain-containing protein</fullName>
    </recommendedName>
</protein>
<evidence type="ECO:0000256" key="5">
    <source>
        <dbReference type="ARBA" id="ARBA00023242"/>
    </source>
</evidence>
<name>A0ABR4LGL2_9EURO</name>
<evidence type="ECO:0000256" key="6">
    <source>
        <dbReference type="SAM" id="MobiDB-lite"/>
    </source>
</evidence>
<evidence type="ECO:0000256" key="2">
    <source>
        <dbReference type="ARBA" id="ARBA00022723"/>
    </source>
</evidence>
<dbReference type="Proteomes" id="UP001610432">
    <property type="component" value="Unassembled WGS sequence"/>
</dbReference>
<evidence type="ECO:0000256" key="1">
    <source>
        <dbReference type="ARBA" id="ARBA00004123"/>
    </source>
</evidence>
<dbReference type="RefSeq" id="XP_070882658.1">
    <property type="nucleotide sequence ID" value="XM_071026099.1"/>
</dbReference>
<feature type="region of interest" description="Disordered" evidence="6">
    <location>
        <begin position="99"/>
        <end position="254"/>
    </location>
</feature>
<dbReference type="Gene3D" id="3.30.1740.10">
    <property type="entry name" value="Zinc finger, PARP-type"/>
    <property type="match status" value="1"/>
</dbReference>
<evidence type="ECO:0000256" key="3">
    <source>
        <dbReference type="ARBA" id="ARBA00022771"/>
    </source>
</evidence>
<keyword evidence="2" id="KW-0479">Metal-binding</keyword>
<feature type="domain" description="PARP-type" evidence="7">
    <location>
        <begin position="4"/>
        <end position="100"/>
    </location>
</feature>
<dbReference type="InterPro" id="IPR036957">
    <property type="entry name" value="Znf_PARP_sf"/>
</dbReference>
<dbReference type="GeneID" id="98141171"/>
<dbReference type="SUPFAM" id="SSF57716">
    <property type="entry name" value="Glucocorticoid receptor-like (DNA-binding domain)"/>
    <property type="match status" value="1"/>
</dbReference>
<reference evidence="8 9" key="1">
    <citation type="submission" date="2024-07" db="EMBL/GenBank/DDBJ databases">
        <title>Section-level genome sequencing and comparative genomics of Aspergillus sections Usti and Cavernicolus.</title>
        <authorList>
            <consortium name="Lawrence Berkeley National Laboratory"/>
            <person name="Nybo J.L."/>
            <person name="Vesth T.C."/>
            <person name="Theobald S."/>
            <person name="Frisvad J.C."/>
            <person name="Larsen T.O."/>
            <person name="Kjaerboelling I."/>
            <person name="Rothschild-Mancinelli K."/>
            <person name="Lyhne E.K."/>
            <person name="Kogle M.E."/>
            <person name="Barry K."/>
            <person name="Clum A."/>
            <person name="Na H."/>
            <person name="Ledsgaard L."/>
            <person name="Lin J."/>
            <person name="Lipzen A."/>
            <person name="Kuo A."/>
            <person name="Riley R."/>
            <person name="Mondo S."/>
            <person name="Labutti K."/>
            <person name="Haridas S."/>
            <person name="Pangalinan J."/>
            <person name="Salamov A.A."/>
            <person name="Simmons B.A."/>
            <person name="Magnuson J.K."/>
            <person name="Chen J."/>
            <person name="Drula E."/>
            <person name="Henrissat B."/>
            <person name="Wiebenga A."/>
            <person name="Lubbers R.J."/>
            <person name="Gomes A.C."/>
            <person name="Macurrencykelacurrency M.R."/>
            <person name="Stajich J."/>
            <person name="Grigoriev I.V."/>
            <person name="Mortensen U.H."/>
            <person name="De Vries R.P."/>
            <person name="Baker S.E."/>
            <person name="Andersen M.R."/>
        </authorList>
    </citation>
    <scope>NUCLEOTIDE SEQUENCE [LARGE SCALE GENOMIC DNA]</scope>
    <source>
        <strain evidence="8 9">CBS 449.75</strain>
    </source>
</reference>
<keyword evidence="4" id="KW-0862">Zinc</keyword>
<gene>
    <name evidence="8" type="ORF">BJX67DRAFT_241480</name>
</gene>
<evidence type="ECO:0000256" key="4">
    <source>
        <dbReference type="ARBA" id="ARBA00022833"/>
    </source>
</evidence>
<keyword evidence="5" id="KW-0539">Nucleus</keyword>
<dbReference type="Pfam" id="PF00645">
    <property type="entry name" value="zf-PARP"/>
    <property type="match status" value="1"/>
</dbReference>
<keyword evidence="3" id="KW-0863">Zinc-finger</keyword>
<dbReference type="EMBL" id="JBFXLQ010000049">
    <property type="protein sequence ID" value="KAL2863679.1"/>
    <property type="molecule type" value="Genomic_DNA"/>
</dbReference>
<organism evidence="8 9">
    <name type="scientific">Aspergillus lucknowensis</name>
    <dbReference type="NCBI Taxonomy" id="176173"/>
    <lineage>
        <taxon>Eukaryota</taxon>
        <taxon>Fungi</taxon>
        <taxon>Dikarya</taxon>
        <taxon>Ascomycota</taxon>
        <taxon>Pezizomycotina</taxon>
        <taxon>Eurotiomycetes</taxon>
        <taxon>Eurotiomycetidae</taxon>
        <taxon>Eurotiales</taxon>
        <taxon>Aspergillaceae</taxon>
        <taxon>Aspergillus</taxon>
        <taxon>Aspergillus subgen. Nidulantes</taxon>
    </lineage>
</organism>
<evidence type="ECO:0000313" key="9">
    <source>
        <dbReference type="Proteomes" id="UP001610432"/>
    </source>
</evidence>
<accession>A0ABR4LGL2</accession>
<evidence type="ECO:0000313" key="8">
    <source>
        <dbReference type="EMBL" id="KAL2863679.1"/>
    </source>
</evidence>
<keyword evidence="9" id="KW-1185">Reference proteome</keyword>
<dbReference type="PROSITE" id="PS50064">
    <property type="entry name" value="ZF_PARP_2"/>
    <property type="match status" value="1"/>
</dbReference>